<evidence type="ECO:0000313" key="2">
    <source>
        <dbReference type="EMBL" id="QEC78010.1"/>
    </source>
</evidence>
<proteinExistence type="predicted"/>
<protein>
    <recommendedName>
        <fullName evidence="4">Porin family protein</fullName>
    </recommendedName>
</protein>
<sequence length="234" mass="26140">MIKFITKTILIISLCTISFFTKAQVGYDYAQYDVGTAVGVNIVAMADVNTFTVTPSVHFNFNYNQSPFVNYVFELQVGRLEGGTLASSSGRMFENHFTAFSFRGQLQAGEFLDYSSSPFMNVMKNWYVSTGIGYISNHIVSKTDDKRGLQYTPAGDNNAQAPFVPARIGYEFKLYNQYSQPSVKIDLGFQYNFAFSDNLDGYTSAGNNDAYAQFTIGVKFAIGGVTSYRKQIHY</sequence>
<organism evidence="2 3">
    <name type="scientific">Mucilaginibacter ginsenosidivorax</name>
    <dbReference type="NCBI Taxonomy" id="862126"/>
    <lineage>
        <taxon>Bacteria</taxon>
        <taxon>Pseudomonadati</taxon>
        <taxon>Bacteroidota</taxon>
        <taxon>Sphingobacteriia</taxon>
        <taxon>Sphingobacteriales</taxon>
        <taxon>Sphingobacteriaceae</taxon>
        <taxon>Mucilaginibacter</taxon>
    </lineage>
</organism>
<accession>A0A5B8W1U7</accession>
<keyword evidence="3" id="KW-1185">Reference proteome</keyword>
<keyword evidence="1" id="KW-0732">Signal</keyword>
<gene>
    <name evidence="2" type="ORF">FSB76_19470</name>
</gene>
<reference evidence="2 3" key="1">
    <citation type="journal article" date="2013" name="J. Microbiol.">
        <title>Mucilaginibacter ginsenosidivorax sp. nov., with ginsenoside converting activity isolated from sediment.</title>
        <authorList>
            <person name="Kim J.K."/>
            <person name="Choi T.E."/>
            <person name="Liu Q.M."/>
            <person name="Park H.Y."/>
            <person name="Yi T.H."/>
            <person name="Yoon M.H."/>
            <person name="Kim S.C."/>
            <person name="Im W.T."/>
        </authorList>
    </citation>
    <scope>NUCLEOTIDE SEQUENCE [LARGE SCALE GENOMIC DNA]</scope>
    <source>
        <strain evidence="2 3">KHI28</strain>
    </source>
</reference>
<evidence type="ECO:0000256" key="1">
    <source>
        <dbReference type="SAM" id="SignalP"/>
    </source>
</evidence>
<dbReference type="AlphaFoldDB" id="A0A5B8W1U7"/>
<dbReference type="RefSeq" id="WP_147056231.1">
    <property type="nucleotide sequence ID" value="NZ_CP042437.1"/>
</dbReference>
<dbReference type="Proteomes" id="UP000321362">
    <property type="component" value="Chromosome"/>
</dbReference>
<feature type="chain" id="PRO_5022948920" description="Porin family protein" evidence="1">
    <location>
        <begin position="24"/>
        <end position="234"/>
    </location>
</feature>
<evidence type="ECO:0000313" key="3">
    <source>
        <dbReference type="Proteomes" id="UP000321362"/>
    </source>
</evidence>
<dbReference type="KEGG" id="mgk:FSB76_19470"/>
<feature type="signal peptide" evidence="1">
    <location>
        <begin position="1"/>
        <end position="23"/>
    </location>
</feature>
<dbReference type="OrthoDB" id="648040at2"/>
<evidence type="ECO:0008006" key="4">
    <source>
        <dbReference type="Google" id="ProtNLM"/>
    </source>
</evidence>
<name>A0A5B8W1U7_9SPHI</name>
<dbReference type="EMBL" id="CP042437">
    <property type="protein sequence ID" value="QEC78010.1"/>
    <property type="molecule type" value="Genomic_DNA"/>
</dbReference>